<feature type="transmembrane region" description="Helical" evidence="1">
    <location>
        <begin position="122"/>
        <end position="140"/>
    </location>
</feature>
<feature type="transmembrane region" description="Helical" evidence="1">
    <location>
        <begin position="6"/>
        <end position="27"/>
    </location>
</feature>
<dbReference type="EMBL" id="JACHEX010000004">
    <property type="protein sequence ID" value="MBB6063089.1"/>
    <property type="molecule type" value="Genomic_DNA"/>
</dbReference>
<keyword evidence="1" id="KW-0472">Membrane</keyword>
<dbReference type="Proteomes" id="UP000555828">
    <property type="component" value="Unassembled WGS sequence"/>
</dbReference>
<feature type="transmembrane region" description="Helical" evidence="1">
    <location>
        <begin position="99"/>
        <end position="116"/>
    </location>
</feature>
<feature type="transmembrane region" description="Helical" evidence="1">
    <location>
        <begin position="39"/>
        <end position="61"/>
    </location>
</feature>
<dbReference type="RefSeq" id="WP_184619687.1">
    <property type="nucleotide sequence ID" value="NZ_JACHEX010000004.1"/>
</dbReference>
<name>A0A841GT73_9BACT</name>
<comment type="caution">
    <text evidence="2">The sequence shown here is derived from an EMBL/GenBank/DDBJ whole genome shotgun (WGS) entry which is preliminary data.</text>
</comment>
<proteinExistence type="predicted"/>
<feature type="transmembrane region" description="Helical" evidence="1">
    <location>
        <begin position="67"/>
        <end position="87"/>
    </location>
</feature>
<evidence type="ECO:0000256" key="1">
    <source>
        <dbReference type="SAM" id="Phobius"/>
    </source>
</evidence>
<keyword evidence="3" id="KW-1185">Reference proteome</keyword>
<dbReference type="AlphaFoldDB" id="A0A841GT73"/>
<organism evidence="2 3">
    <name type="scientific">Thermosipho japonicus</name>
    <dbReference type="NCBI Taxonomy" id="90323"/>
    <lineage>
        <taxon>Bacteria</taxon>
        <taxon>Thermotogati</taxon>
        <taxon>Thermotogota</taxon>
        <taxon>Thermotogae</taxon>
        <taxon>Thermotogales</taxon>
        <taxon>Fervidobacteriaceae</taxon>
        <taxon>Thermosipho</taxon>
    </lineage>
</organism>
<keyword evidence="1" id="KW-0812">Transmembrane</keyword>
<evidence type="ECO:0000313" key="3">
    <source>
        <dbReference type="Proteomes" id="UP000555828"/>
    </source>
</evidence>
<keyword evidence="1" id="KW-1133">Transmembrane helix</keyword>
<accession>A0A841GT73</accession>
<gene>
    <name evidence="2" type="ORF">HNP65_001552</name>
</gene>
<evidence type="ECO:0000313" key="2">
    <source>
        <dbReference type="EMBL" id="MBB6063089.1"/>
    </source>
</evidence>
<sequence length="146" mass="16040">MLGVTAYAVLVFIMNIVIGIVLLLGVIQQAKSSFGISSVVSWVFFVVSLAFFVSGGFVNFYSKLGLSISPVAYLVIAIYSMLAASDISKLNIRKAMRKAILFSIIMIVFLIIDLIWVKDAAFVALFSIGWAYVITLIFGIKNRNIE</sequence>
<protein>
    <submittedName>
        <fullName evidence="2">Uncharacterized protein</fullName>
    </submittedName>
</protein>
<reference evidence="2 3" key="1">
    <citation type="submission" date="2020-08" db="EMBL/GenBank/DDBJ databases">
        <title>Genomic Encyclopedia of Type Strains, Phase IV (KMG-IV): sequencing the most valuable type-strain genomes for metagenomic binning, comparative biology and taxonomic classification.</title>
        <authorList>
            <person name="Goeker M."/>
        </authorList>
    </citation>
    <scope>NUCLEOTIDE SEQUENCE [LARGE SCALE GENOMIC DNA]</scope>
    <source>
        <strain evidence="2 3">DSM 13481</strain>
    </source>
</reference>